<feature type="compositionally biased region" description="Basic and acidic residues" evidence="1">
    <location>
        <begin position="280"/>
        <end position="289"/>
    </location>
</feature>
<comment type="caution">
    <text evidence="2">The sequence shown here is derived from an EMBL/GenBank/DDBJ whole genome shotgun (WGS) entry which is preliminary data.</text>
</comment>
<name>A0A4Z1EH87_9HELO</name>
<evidence type="ECO:0000313" key="2">
    <source>
        <dbReference type="EMBL" id="TGO11844.1"/>
    </source>
</evidence>
<evidence type="ECO:0000256" key="1">
    <source>
        <dbReference type="SAM" id="MobiDB-lite"/>
    </source>
</evidence>
<feature type="compositionally biased region" description="Polar residues" evidence="1">
    <location>
        <begin position="346"/>
        <end position="357"/>
    </location>
</feature>
<dbReference type="OrthoDB" id="3535322at2759"/>
<sequence>MDNNDTPCVRCDDEKHSLEQIALEGLTGIKPEAPIVPRSSVHAPHFRRASSQERTSDMSESVSSSNGDDNESASSSDDTDNAFEKDNENYGIETARVEIGSKNTVLVIHVRRLREKIPFFAKRFNCHRLNFYERYVALDPAGYKLLKRWLYGASISEQKRDKCRTTELFSLFAIAYTFEQQSLQDEAMDCLVKEIYESRDESRFTPKHVRFAYELTPAVSRLRLFCAGSVAEAMKEDNQFKWDREQVSKLLTDIPELLDDIDPEAIRRFEEASTAANNTSDDHHQRTEVDDSIQPVHDKVGGDHTCGNRLLSSSSGSDEYNVNKHARTELDSSADSGIDSSGKSPDSMSVQFTSSDSESGEERRNQKRVKLSHDGY</sequence>
<feature type="region of interest" description="Disordered" evidence="1">
    <location>
        <begin position="273"/>
        <end position="376"/>
    </location>
</feature>
<evidence type="ECO:0008006" key="4">
    <source>
        <dbReference type="Google" id="ProtNLM"/>
    </source>
</evidence>
<feature type="compositionally biased region" description="Polar residues" evidence="1">
    <location>
        <begin position="58"/>
        <end position="76"/>
    </location>
</feature>
<dbReference type="Proteomes" id="UP000297777">
    <property type="component" value="Unassembled WGS sequence"/>
</dbReference>
<feature type="region of interest" description="Disordered" evidence="1">
    <location>
        <begin position="25"/>
        <end position="85"/>
    </location>
</feature>
<proteinExistence type="predicted"/>
<dbReference type="AlphaFoldDB" id="A0A4Z1EH87"/>
<reference evidence="2 3" key="1">
    <citation type="submission" date="2017-12" db="EMBL/GenBank/DDBJ databases">
        <title>Comparative genomics of Botrytis spp.</title>
        <authorList>
            <person name="Valero-Jimenez C.A."/>
            <person name="Tapia P."/>
            <person name="Veloso J."/>
            <person name="Silva-Moreno E."/>
            <person name="Staats M."/>
            <person name="Valdes J.H."/>
            <person name="Van Kan J.A.L."/>
        </authorList>
    </citation>
    <scope>NUCLEOTIDE SEQUENCE [LARGE SCALE GENOMIC DNA]</scope>
    <source>
        <strain evidence="2 3">Bt9001</strain>
    </source>
</reference>
<feature type="compositionally biased region" description="Polar residues" evidence="1">
    <location>
        <begin position="310"/>
        <end position="320"/>
    </location>
</feature>
<protein>
    <recommendedName>
        <fullName evidence="4">BTB domain-containing protein</fullName>
    </recommendedName>
</protein>
<feature type="compositionally biased region" description="Low complexity" evidence="1">
    <location>
        <begin position="331"/>
        <end position="344"/>
    </location>
</feature>
<dbReference type="EMBL" id="PQXH01000100">
    <property type="protein sequence ID" value="TGO11844.1"/>
    <property type="molecule type" value="Genomic_DNA"/>
</dbReference>
<organism evidence="2 3">
    <name type="scientific">Botrytis tulipae</name>
    <dbReference type="NCBI Taxonomy" id="87230"/>
    <lineage>
        <taxon>Eukaryota</taxon>
        <taxon>Fungi</taxon>
        <taxon>Dikarya</taxon>
        <taxon>Ascomycota</taxon>
        <taxon>Pezizomycotina</taxon>
        <taxon>Leotiomycetes</taxon>
        <taxon>Helotiales</taxon>
        <taxon>Sclerotiniaceae</taxon>
        <taxon>Botrytis</taxon>
    </lineage>
</organism>
<accession>A0A4Z1EH87</accession>
<keyword evidence="3" id="KW-1185">Reference proteome</keyword>
<evidence type="ECO:0000313" key="3">
    <source>
        <dbReference type="Proteomes" id="UP000297777"/>
    </source>
</evidence>
<gene>
    <name evidence="2" type="ORF">BTUL_0100g00220</name>
</gene>